<dbReference type="InterPro" id="IPR002641">
    <property type="entry name" value="PNPLA_dom"/>
</dbReference>
<dbReference type="PANTHER" id="PTHR32176">
    <property type="entry name" value="XYLOSE ISOMERASE"/>
    <property type="match status" value="1"/>
</dbReference>
<protein>
    <recommendedName>
        <fullName evidence="4">PNPLA domain-containing protein</fullName>
    </recommendedName>
</protein>
<name>A0ABC8TAN2_9AQUA</name>
<keyword evidence="6" id="KW-1185">Reference proteome</keyword>
<evidence type="ECO:0000259" key="4">
    <source>
        <dbReference type="PROSITE" id="PS51635"/>
    </source>
</evidence>
<dbReference type="PROSITE" id="PS51635">
    <property type="entry name" value="PNPLA"/>
    <property type="match status" value="1"/>
</dbReference>
<evidence type="ECO:0000256" key="3">
    <source>
        <dbReference type="PROSITE-ProRule" id="PRU01161"/>
    </source>
</evidence>
<dbReference type="Gene3D" id="3.40.1090.10">
    <property type="entry name" value="Cytosolic phospholipase A2 catalytic domain"/>
    <property type="match status" value="1"/>
</dbReference>
<comment type="similarity">
    <text evidence="1">Belongs to the patatin family.</text>
</comment>
<dbReference type="AlphaFoldDB" id="A0ABC8TAN2"/>
<evidence type="ECO:0000313" key="6">
    <source>
        <dbReference type="Proteomes" id="UP001642360"/>
    </source>
</evidence>
<dbReference type="InterPro" id="IPR016035">
    <property type="entry name" value="Acyl_Trfase/lysoPLipase"/>
</dbReference>
<sequence length="221" mass="25129">MMGKISALLSLAHTRWQLTLSRMPYYQTCISMSAAPTYFPAYYFKNTDEEGKEQEFKLIDGGVDANNPTLVAISEVTKQVFKENPDFFPIKPMDYGRFLVISIGTGSAKNEYEYNSQKASKWGILNWHFIQKITIFESKDDTLNGTLSSVDVSTKENMQNLEKVGEELLKKNVSRFNVDTGKYEPVKNGGTNVEALKKIAKKLSDEIKLRESKYIDAHQKL</sequence>
<keyword evidence="2" id="KW-0443">Lipid metabolism</keyword>
<dbReference type="GO" id="GO:0016787">
    <property type="term" value="F:hydrolase activity"/>
    <property type="evidence" value="ECO:0007669"/>
    <property type="project" value="UniProtKB-ARBA"/>
</dbReference>
<comment type="caution">
    <text evidence="5">The sequence shown here is derived from an EMBL/GenBank/DDBJ whole genome shotgun (WGS) entry which is preliminary data.</text>
</comment>
<evidence type="ECO:0000256" key="2">
    <source>
        <dbReference type="ARBA" id="ARBA00023098"/>
    </source>
</evidence>
<dbReference type="GO" id="GO:0006629">
    <property type="term" value="P:lipid metabolic process"/>
    <property type="evidence" value="ECO:0007669"/>
    <property type="project" value="UniProtKB-KW"/>
</dbReference>
<dbReference type="EMBL" id="CAUOFW020004613">
    <property type="protein sequence ID" value="CAK9166474.1"/>
    <property type="molecule type" value="Genomic_DNA"/>
</dbReference>
<comment type="caution">
    <text evidence="3">Lacks conserved residue(s) required for the propagation of feature annotation.</text>
</comment>
<dbReference type="SUPFAM" id="SSF52151">
    <property type="entry name" value="FabD/lysophospholipase-like"/>
    <property type="match status" value="1"/>
</dbReference>
<reference evidence="5 6" key="1">
    <citation type="submission" date="2024-02" db="EMBL/GenBank/DDBJ databases">
        <authorList>
            <person name="Vignale AGUSTIN F."/>
            <person name="Sosa J E."/>
            <person name="Modenutti C."/>
        </authorList>
    </citation>
    <scope>NUCLEOTIDE SEQUENCE [LARGE SCALE GENOMIC DNA]</scope>
</reference>
<dbReference type="PANTHER" id="PTHR32176:SF121">
    <property type="entry name" value="PATATIN"/>
    <property type="match status" value="1"/>
</dbReference>
<evidence type="ECO:0000313" key="5">
    <source>
        <dbReference type="EMBL" id="CAK9166474.1"/>
    </source>
</evidence>
<accession>A0ABC8TAN2</accession>
<organism evidence="5 6">
    <name type="scientific">Ilex paraguariensis</name>
    <name type="common">yerba mate</name>
    <dbReference type="NCBI Taxonomy" id="185542"/>
    <lineage>
        <taxon>Eukaryota</taxon>
        <taxon>Viridiplantae</taxon>
        <taxon>Streptophyta</taxon>
        <taxon>Embryophyta</taxon>
        <taxon>Tracheophyta</taxon>
        <taxon>Spermatophyta</taxon>
        <taxon>Magnoliopsida</taxon>
        <taxon>eudicotyledons</taxon>
        <taxon>Gunneridae</taxon>
        <taxon>Pentapetalae</taxon>
        <taxon>asterids</taxon>
        <taxon>campanulids</taxon>
        <taxon>Aquifoliales</taxon>
        <taxon>Aquifoliaceae</taxon>
        <taxon>Ilex</taxon>
    </lineage>
</organism>
<feature type="short sequence motif" description="DGA/G" evidence="3">
    <location>
        <begin position="60"/>
        <end position="62"/>
    </location>
</feature>
<evidence type="ECO:0000256" key="1">
    <source>
        <dbReference type="ARBA" id="ARBA00010240"/>
    </source>
</evidence>
<proteinExistence type="inferred from homology"/>
<gene>
    <name evidence="5" type="ORF">ILEXP_LOCUS35694</name>
</gene>
<feature type="domain" description="PNPLA" evidence="4">
    <location>
        <begin position="1"/>
        <end position="73"/>
    </location>
</feature>
<dbReference type="Proteomes" id="UP001642360">
    <property type="component" value="Unassembled WGS sequence"/>
</dbReference>